<sequence>MTFTSTGWFCQRTYCSNTRGMNKPPPSLDIEGSLQSHADVLQDSWLKYSRPLFSDVAMCLSPAQMREEKYVLFHMKSECPAHNWSLLVTANMMLCWTEPGKLISCEAQTELEHSQ</sequence>
<dbReference type="AlphaFoldDB" id="A0A2D4HGC3"/>
<proteinExistence type="predicted"/>
<name>A0A2D4HGC3_MICLE</name>
<dbReference type="EMBL" id="IACK01023005">
    <property type="protein sequence ID" value="LAA71008.1"/>
    <property type="molecule type" value="Transcribed_RNA"/>
</dbReference>
<protein>
    <submittedName>
        <fullName evidence="1">Uncharacterized protein</fullName>
    </submittedName>
</protein>
<reference evidence="1" key="1">
    <citation type="submission" date="2017-07" db="EMBL/GenBank/DDBJ databases">
        <authorList>
            <person name="Mikheyev A."/>
            <person name="Grau M."/>
        </authorList>
    </citation>
    <scope>NUCLEOTIDE SEQUENCE</scope>
    <source>
        <tissue evidence="1">Venom_gland</tissue>
    </source>
</reference>
<organism evidence="1">
    <name type="scientific">Micrurus lemniscatus lemniscatus</name>
    <dbReference type="NCBI Taxonomy" id="129467"/>
    <lineage>
        <taxon>Eukaryota</taxon>
        <taxon>Metazoa</taxon>
        <taxon>Chordata</taxon>
        <taxon>Craniata</taxon>
        <taxon>Vertebrata</taxon>
        <taxon>Euteleostomi</taxon>
        <taxon>Lepidosauria</taxon>
        <taxon>Squamata</taxon>
        <taxon>Bifurcata</taxon>
        <taxon>Unidentata</taxon>
        <taxon>Episquamata</taxon>
        <taxon>Toxicofera</taxon>
        <taxon>Serpentes</taxon>
        <taxon>Colubroidea</taxon>
        <taxon>Elapidae</taxon>
        <taxon>Elapinae</taxon>
        <taxon>Micrurus</taxon>
    </lineage>
</organism>
<evidence type="ECO:0000313" key="1">
    <source>
        <dbReference type="EMBL" id="LAA71008.1"/>
    </source>
</evidence>
<accession>A0A2D4HGC3</accession>
<reference evidence="1" key="2">
    <citation type="submission" date="2017-11" db="EMBL/GenBank/DDBJ databases">
        <title>Coralsnake Venomics: Analyses of Venom Gland Transcriptomes and Proteomes of Six Brazilian Taxa.</title>
        <authorList>
            <person name="Aird S.D."/>
            <person name="Jorge da Silva N."/>
            <person name="Qiu L."/>
            <person name="Villar-Briones A."/>
            <person name="Aparecida-Saddi V."/>
            <person name="Campos-Telles M.P."/>
            <person name="Grau M."/>
            <person name="Mikheyev A.S."/>
        </authorList>
    </citation>
    <scope>NUCLEOTIDE SEQUENCE</scope>
    <source>
        <tissue evidence="1">Venom_gland</tissue>
    </source>
</reference>